<proteinExistence type="inferred from homology"/>
<feature type="domain" description="FAM91 C-terminal" evidence="4">
    <location>
        <begin position="530"/>
        <end position="634"/>
    </location>
</feature>
<evidence type="ECO:0000313" key="5">
    <source>
        <dbReference type="EMBL" id="KAG5573326.1"/>
    </source>
</evidence>
<feature type="domain" description="FAM91 C-terminal" evidence="4">
    <location>
        <begin position="357"/>
        <end position="436"/>
    </location>
</feature>
<sequence>MMHVLANVEEQLIVKSIKEENNWEDLPKRLQAALNSKEEWHKRIIEHCIKKRLQWNTCFASKVCKEGEYYEEMLRYLRRNLALFPYHLADYFCRVMRMSPFKYYCDMLFEVMKNEQPYDSIPNFSAADALRLTGVGRNEFIDIMNKCKSKKIMWKLNKSIAKELLPTQPVDFVIEPWWAKLTEEEMATIDKICEEANSFILFNPEIIRCLHRQGLVYFDVPVYADDRFKVSRLEGFVSNREQSYEDPIEELLYAVFVVSSENSTVAELSTTLQADLSQLQDAASFACRLGWAIKLIDPSSILQDSNVPGSPKCILSDEEDGSNASLVFANASTDSNALQHGEIPWAENNISGSGYGRIAFLVDANITSYLMMGSVSPGLKSHAVTLYEAGKLGHASIADLCNDLTTLEGAVFEGELQEFANHAFSLRHVLECLTSGGVQADEVKKTTIISRASDDTTSLMDISVTENSGDSATNEFEINDENSVHSGTPKECTDDRKHLSGNSSSDNIYSKTDEKSVFTEDLDIAKGLKKQKNHRVDILRIESLAALSPATLDRLFQRDYDIVVSMVPIPPSVLPGAKGPAHFGPPSPLSMTPWMKLVLYSAMASGPLSVVLMKGQCLRMLPAPLAGCEKALVLLVQPLSRYDLDEAGRVITLDVPLPLKNSDGSTPQIGEELGLSNKEMLNLNSLLSGLGNKMSFWTVGYIRLLRLHKGRLLENLAPDDHEMYEWVPLSVEFGIPLFSPKLCNNICKRVVSSQLLQTDLFTEHHNEMQDLRRRLRDVCAEYQANGPTAKLLYQKEQSKDAAFRHLMTYASRRWNPLANPSSPISCPTSKSQRLKLANRQRCRTEVLSFDGYILRSYALPSIYEAEELPSKTTKVDQDDTDSKELIHPGANLLYDGSDLPFRDRCLPAGSSTCLFNRRGLFSLCIFFS</sequence>
<dbReference type="InterPro" id="IPR028097">
    <property type="entry name" value="FAM91_C_dom"/>
</dbReference>
<dbReference type="Pfam" id="PF14648">
    <property type="entry name" value="FAM91_C"/>
    <property type="match status" value="3"/>
</dbReference>
<feature type="region of interest" description="Disordered" evidence="2">
    <location>
        <begin position="481"/>
        <end position="508"/>
    </location>
</feature>
<comment type="caution">
    <text evidence="5">The sequence shown here is derived from an EMBL/GenBank/DDBJ whole genome shotgun (WGS) entry which is preliminary data.</text>
</comment>
<evidence type="ECO:0000256" key="1">
    <source>
        <dbReference type="ARBA" id="ARBA00010319"/>
    </source>
</evidence>
<dbReference type="InterPro" id="IPR028091">
    <property type="entry name" value="FAM91_N_dom"/>
</dbReference>
<dbReference type="Proteomes" id="UP000824120">
    <property type="component" value="Chromosome 12"/>
</dbReference>
<dbReference type="Pfam" id="PF14647">
    <property type="entry name" value="FAM91_N"/>
    <property type="match status" value="1"/>
</dbReference>
<feature type="domain" description="FAM91 C-terminal" evidence="4">
    <location>
        <begin position="720"/>
        <end position="799"/>
    </location>
</feature>
<reference evidence="5 6" key="1">
    <citation type="submission" date="2020-09" db="EMBL/GenBank/DDBJ databases">
        <title>De no assembly of potato wild relative species, Solanum commersonii.</title>
        <authorList>
            <person name="Cho K."/>
        </authorList>
    </citation>
    <scope>NUCLEOTIDE SEQUENCE [LARGE SCALE GENOMIC DNA]</scope>
    <source>
        <strain evidence="5">LZ3.2</strain>
        <tissue evidence="5">Leaf</tissue>
    </source>
</reference>
<organism evidence="5 6">
    <name type="scientific">Solanum commersonii</name>
    <name type="common">Commerson's wild potato</name>
    <name type="synonym">Commerson's nightshade</name>
    <dbReference type="NCBI Taxonomy" id="4109"/>
    <lineage>
        <taxon>Eukaryota</taxon>
        <taxon>Viridiplantae</taxon>
        <taxon>Streptophyta</taxon>
        <taxon>Embryophyta</taxon>
        <taxon>Tracheophyta</taxon>
        <taxon>Spermatophyta</taxon>
        <taxon>Magnoliopsida</taxon>
        <taxon>eudicotyledons</taxon>
        <taxon>Gunneridae</taxon>
        <taxon>Pentapetalae</taxon>
        <taxon>asterids</taxon>
        <taxon>lamiids</taxon>
        <taxon>Solanales</taxon>
        <taxon>Solanaceae</taxon>
        <taxon>Solanoideae</taxon>
        <taxon>Solaneae</taxon>
        <taxon>Solanum</taxon>
    </lineage>
</organism>
<dbReference type="InterPro" id="IPR039199">
    <property type="entry name" value="FAM91"/>
</dbReference>
<accession>A0A9J5WEM3</accession>
<evidence type="ECO:0008006" key="7">
    <source>
        <dbReference type="Google" id="ProtNLM"/>
    </source>
</evidence>
<gene>
    <name evidence="5" type="ORF">H5410_063092</name>
</gene>
<comment type="similarity">
    <text evidence="1">Belongs to the FAM91 family.</text>
</comment>
<evidence type="ECO:0000313" key="6">
    <source>
        <dbReference type="Proteomes" id="UP000824120"/>
    </source>
</evidence>
<feature type="domain" description="FAM91 N-terminal" evidence="3">
    <location>
        <begin position="17"/>
        <end position="294"/>
    </location>
</feature>
<keyword evidence="6" id="KW-1185">Reference proteome</keyword>
<dbReference type="EMBL" id="JACXVP010000012">
    <property type="protein sequence ID" value="KAG5573326.1"/>
    <property type="molecule type" value="Genomic_DNA"/>
</dbReference>
<evidence type="ECO:0000256" key="2">
    <source>
        <dbReference type="SAM" id="MobiDB-lite"/>
    </source>
</evidence>
<dbReference type="PANTHER" id="PTHR28441:SF6">
    <property type="entry name" value="FAM91 N-TERMINAL DOMAIN-CONTAINING PROTEIN"/>
    <property type="match status" value="1"/>
</dbReference>
<dbReference type="OrthoDB" id="275996at2759"/>
<dbReference type="PANTHER" id="PTHR28441">
    <property type="entry name" value="PROTEIN FAM91A1"/>
    <property type="match status" value="1"/>
</dbReference>
<dbReference type="AlphaFoldDB" id="A0A9J5WEM3"/>
<evidence type="ECO:0000259" key="4">
    <source>
        <dbReference type="Pfam" id="PF14648"/>
    </source>
</evidence>
<evidence type="ECO:0000259" key="3">
    <source>
        <dbReference type="Pfam" id="PF14647"/>
    </source>
</evidence>
<name>A0A9J5WEM3_SOLCO</name>
<protein>
    <recommendedName>
        <fullName evidence="7">Protein FAM91A1</fullName>
    </recommendedName>
</protein>